<dbReference type="Proteomes" id="UP000514713">
    <property type="component" value="Plasmid pNe_3"/>
</dbReference>
<feature type="transmembrane region" description="Helical" evidence="1">
    <location>
        <begin position="232"/>
        <end position="251"/>
    </location>
</feature>
<dbReference type="EMBL" id="CP054695">
    <property type="protein sequence ID" value="QMS86237.1"/>
    <property type="molecule type" value="Genomic_DNA"/>
</dbReference>
<feature type="transmembrane region" description="Helical" evidence="1">
    <location>
        <begin position="343"/>
        <end position="359"/>
    </location>
</feature>
<feature type="transmembrane region" description="Helical" evidence="1">
    <location>
        <begin position="21"/>
        <end position="41"/>
    </location>
</feature>
<gene>
    <name evidence="2" type="ORF">HUN01_01040</name>
</gene>
<keyword evidence="1" id="KW-0812">Transmembrane</keyword>
<sequence>MTKDLWQLGLRMGKSSEEQRHATWLELFYDLIFVVAIAQLARKLDENVSLFSFFSFLVLFLPFWLSWLGATFYATRFDTDDLVHRLLTVVQMVAIAAMAVNTHRGLGETSTGFALSYAISRFVLVIEYLRARQHIISTRPLTTRFALRFGIGATILLLSCLVQSPLRFVLWFFELTISFATQLSTGKLDVEFAPHASHLPERFGLFTLILLGESISAVVNGVTGQQWTTSSAIAAVFGITIAFSLWWSYFDNLSGSAIRAASNGTCIRCYRWWFYAHLPLAIGIATIGSGVKHLVSSAPDIALSSQVRWLVCCSAAICILSLRVIYLMGLIPEDRKYCKVQTAYRMGAAAVILIVALFGKELSPVWLIGLVATVCASQIIFNLNSLVDQTGASVEKCQVNCRQESVEEH</sequence>
<keyword evidence="1" id="KW-0472">Membrane</keyword>
<reference evidence="3" key="1">
    <citation type="submission" date="2020-06" db="EMBL/GenBank/DDBJ databases">
        <title>Nostoc edaphicum CCNP1411 genome.</title>
        <authorList>
            <person name="Fidor A."/>
            <person name="Grabski M."/>
            <person name="Gawor J."/>
            <person name="Gromadka R."/>
            <person name="Wegrzyn G."/>
            <person name="Mazur-Marzec H."/>
        </authorList>
    </citation>
    <scope>NUCLEOTIDE SEQUENCE [LARGE SCALE GENOMIC DNA]</scope>
    <source>
        <strain evidence="3">CCNP1411</strain>
        <plasmid evidence="3">pne_3</plasmid>
    </source>
</reference>
<dbReference type="InterPro" id="IPR010640">
    <property type="entry name" value="Low_temperature_requirement_A"/>
</dbReference>
<dbReference type="PANTHER" id="PTHR36840">
    <property type="entry name" value="BLL5714 PROTEIN"/>
    <property type="match status" value="1"/>
</dbReference>
<proteinExistence type="predicted"/>
<accession>A0A7D7Q8Y4</accession>
<name>A0A7D7Q8Y4_9NOSO</name>
<dbReference type="AlphaFoldDB" id="A0A7D7Q8Y4"/>
<feature type="transmembrane region" description="Helical" evidence="1">
    <location>
        <begin position="82"/>
        <end position="100"/>
    </location>
</feature>
<geneLocation type="plasmid" evidence="3">
    <name>pne_3</name>
</geneLocation>
<evidence type="ECO:0000256" key="1">
    <source>
        <dbReference type="SAM" id="Phobius"/>
    </source>
</evidence>
<keyword evidence="2" id="KW-0614">Plasmid</keyword>
<evidence type="ECO:0000313" key="3">
    <source>
        <dbReference type="Proteomes" id="UP000514713"/>
    </source>
</evidence>
<dbReference type="PANTHER" id="PTHR36840:SF1">
    <property type="entry name" value="BLL5714 PROTEIN"/>
    <property type="match status" value="1"/>
</dbReference>
<feature type="transmembrane region" description="Helical" evidence="1">
    <location>
        <begin position="272"/>
        <end position="295"/>
    </location>
</feature>
<evidence type="ECO:0000313" key="2">
    <source>
        <dbReference type="EMBL" id="QMS86237.1"/>
    </source>
</evidence>
<feature type="transmembrane region" description="Helical" evidence="1">
    <location>
        <begin position="53"/>
        <end position="75"/>
    </location>
</feature>
<dbReference type="RefSeq" id="WP_181927148.1">
    <property type="nucleotide sequence ID" value="NZ_CP054695.1"/>
</dbReference>
<feature type="transmembrane region" description="Helical" evidence="1">
    <location>
        <begin position="112"/>
        <end position="129"/>
    </location>
</feature>
<organism evidence="2 3">
    <name type="scientific">Nostoc edaphicum CCNP1411</name>
    <dbReference type="NCBI Taxonomy" id="1472755"/>
    <lineage>
        <taxon>Bacteria</taxon>
        <taxon>Bacillati</taxon>
        <taxon>Cyanobacteriota</taxon>
        <taxon>Cyanophyceae</taxon>
        <taxon>Nostocales</taxon>
        <taxon>Nostocaceae</taxon>
        <taxon>Nostoc</taxon>
    </lineage>
</organism>
<dbReference type="Pfam" id="PF06772">
    <property type="entry name" value="LtrA"/>
    <property type="match status" value="1"/>
</dbReference>
<feature type="transmembrane region" description="Helical" evidence="1">
    <location>
        <begin position="365"/>
        <end position="383"/>
    </location>
</feature>
<dbReference type="KEGG" id="ned:HUN01_01040"/>
<feature type="transmembrane region" description="Helical" evidence="1">
    <location>
        <begin position="307"/>
        <end position="331"/>
    </location>
</feature>
<protein>
    <submittedName>
        <fullName evidence="2">Low temperature requirement protein A</fullName>
    </submittedName>
</protein>
<keyword evidence="1" id="KW-1133">Transmembrane helix</keyword>
<feature type="transmembrane region" description="Helical" evidence="1">
    <location>
        <begin position="149"/>
        <end position="173"/>
    </location>
</feature>
<keyword evidence="3" id="KW-1185">Reference proteome</keyword>